<sequence>MYIANDENGNQIFAQEAKKQQSYFCPVCDTPVVLKAGNIKVPHFSHQHIMQCSRYLYKRESMLHLKLKHDLYLELNKYYDTAMEFYLESIEQIPDLLINKYWALEIQLSRISPELILSRTEGYYKLGMKVMWLLDERELKQEGQFLHLNHFQMSTMTNDAVYTIDSKTLEINAWHIGHTAGLNYFLYKKEKIEISEVIKPMWSPCWEDTFKLTKNMMKRIIRRGKSQKSVQNKTLTYMYQLGLTQESLPEFLYITSLHEKYIINSPVEWKLYIYYHLSKGIFNRADFYDYIKVRTLPDAPAKNILIQSLLAFYLKVFRISKDIA</sequence>
<dbReference type="Proteomes" id="UP000242700">
    <property type="component" value="Unassembled WGS sequence"/>
</dbReference>
<dbReference type="InterPro" id="IPR057253">
    <property type="entry name" value="CoiA-like_N"/>
</dbReference>
<feature type="domain" description="Competence protein CoiA-like N-terminal" evidence="2">
    <location>
        <begin position="14"/>
        <end position="53"/>
    </location>
</feature>
<dbReference type="STRING" id="586411.SAMN05216187_11522"/>
<gene>
    <name evidence="3" type="ORF">SAMN05216187_11522</name>
</gene>
<dbReference type="Pfam" id="PF25164">
    <property type="entry name" value="CoiA_N"/>
    <property type="match status" value="1"/>
</dbReference>
<evidence type="ECO:0000313" key="4">
    <source>
        <dbReference type="Proteomes" id="UP000242700"/>
    </source>
</evidence>
<dbReference type="RefSeq" id="WP_092599937.1">
    <property type="nucleotide sequence ID" value="NZ_FNFI01000015.1"/>
</dbReference>
<dbReference type="EMBL" id="FNFI01000015">
    <property type="protein sequence ID" value="SDK73212.1"/>
    <property type="molecule type" value="Genomic_DNA"/>
</dbReference>
<dbReference type="InterPro" id="IPR010330">
    <property type="entry name" value="CoiA_nuc"/>
</dbReference>
<evidence type="ECO:0000259" key="1">
    <source>
        <dbReference type="Pfam" id="PF06054"/>
    </source>
</evidence>
<feature type="domain" description="Competence protein CoiA nuclease-like" evidence="1">
    <location>
        <begin position="60"/>
        <end position="159"/>
    </location>
</feature>
<evidence type="ECO:0000313" key="3">
    <source>
        <dbReference type="EMBL" id="SDK73212.1"/>
    </source>
</evidence>
<organism evidence="3 4">
    <name type="scientific">Jeotgalicoccus aerolatus</name>
    <dbReference type="NCBI Taxonomy" id="709510"/>
    <lineage>
        <taxon>Bacteria</taxon>
        <taxon>Bacillati</taxon>
        <taxon>Bacillota</taxon>
        <taxon>Bacilli</taxon>
        <taxon>Bacillales</taxon>
        <taxon>Staphylococcaceae</taxon>
        <taxon>Jeotgalicoccus</taxon>
    </lineage>
</organism>
<dbReference type="AlphaFoldDB" id="A0A1G9EAM4"/>
<protein>
    <submittedName>
        <fullName evidence="3">Competence protein CoiA</fullName>
    </submittedName>
</protein>
<name>A0A1G9EAM4_9STAP</name>
<reference evidence="4" key="1">
    <citation type="submission" date="2016-10" db="EMBL/GenBank/DDBJ databases">
        <authorList>
            <person name="Varghese N."/>
            <person name="Submissions S."/>
        </authorList>
    </citation>
    <scope>NUCLEOTIDE SEQUENCE [LARGE SCALE GENOMIC DNA]</scope>
    <source>
        <strain evidence="4">CGMCC 1.8911</strain>
    </source>
</reference>
<dbReference type="OrthoDB" id="3784230at2"/>
<proteinExistence type="predicted"/>
<accession>A0A1G9EAM4</accession>
<dbReference type="Pfam" id="PF06054">
    <property type="entry name" value="CoiA_nuc"/>
    <property type="match status" value="1"/>
</dbReference>
<evidence type="ECO:0000259" key="2">
    <source>
        <dbReference type="Pfam" id="PF25164"/>
    </source>
</evidence>